<proteinExistence type="inferred from homology"/>
<dbReference type="NCBIfam" id="TIGR02937">
    <property type="entry name" value="sigma70-ECF"/>
    <property type="match status" value="1"/>
</dbReference>
<keyword evidence="3" id="KW-0731">Sigma factor</keyword>
<evidence type="ECO:0000313" key="7">
    <source>
        <dbReference type="EMBL" id="TXB70205.1"/>
    </source>
</evidence>
<name>A0A5C6S708_9BACT</name>
<dbReference type="InterPro" id="IPR013325">
    <property type="entry name" value="RNA_pol_sigma_r2"/>
</dbReference>
<dbReference type="InterPro" id="IPR039425">
    <property type="entry name" value="RNA_pol_sigma-70-like"/>
</dbReference>
<dbReference type="SUPFAM" id="SSF88946">
    <property type="entry name" value="Sigma2 domain of RNA polymerase sigma factors"/>
    <property type="match status" value="1"/>
</dbReference>
<dbReference type="CDD" id="cd06171">
    <property type="entry name" value="Sigma70_r4"/>
    <property type="match status" value="1"/>
</dbReference>
<comment type="similarity">
    <text evidence="1">Belongs to the sigma-70 factor family. ECF subfamily.</text>
</comment>
<dbReference type="Pfam" id="PF04542">
    <property type="entry name" value="Sigma70_r2"/>
    <property type="match status" value="1"/>
</dbReference>
<evidence type="ECO:0000259" key="5">
    <source>
        <dbReference type="Pfam" id="PF04542"/>
    </source>
</evidence>
<evidence type="ECO:0000256" key="2">
    <source>
        <dbReference type="ARBA" id="ARBA00023015"/>
    </source>
</evidence>
<dbReference type="Proteomes" id="UP000321580">
    <property type="component" value="Unassembled WGS sequence"/>
</dbReference>
<evidence type="ECO:0000256" key="1">
    <source>
        <dbReference type="ARBA" id="ARBA00010641"/>
    </source>
</evidence>
<organism evidence="7 8">
    <name type="scientific">Phaeodactylibacter luteus</name>
    <dbReference type="NCBI Taxonomy" id="1564516"/>
    <lineage>
        <taxon>Bacteria</taxon>
        <taxon>Pseudomonadati</taxon>
        <taxon>Bacteroidota</taxon>
        <taxon>Saprospiria</taxon>
        <taxon>Saprospirales</taxon>
        <taxon>Haliscomenobacteraceae</taxon>
        <taxon>Phaeodactylibacter</taxon>
    </lineage>
</organism>
<evidence type="ECO:0000259" key="6">
    <source>
        <dbReference type="Pfam" id="PF08281"/>
    </source>
</evidence>
<reference evidence="7 8" key="1">
    <citation type="submission" date="2019-08" db="EMBL/GenBank/DDBJ databases">
        <title>Genome of Phaeodactylibacter luteus.</title>
        <authorList>
            <person name="Bowman J.P."/>
        </authorList>
    </citation>
    <scope>NUCLEOTIDE SEQUENCE [LARGE SCALE GENOMIC DNA]</scope>
    <source>
        <strain evidence="7 8">KCTC 42180</strain>
    </source>
</reference>
<dbReference type="GO" id="GO:0016987">
    <property type="term" value="F:sigma factor activity"/>
    <property type="evidence" value="ECO:0007669"/>
    <property type="project" value="UniProtKB-KW"/>
</dbReference>
<dbReference type="PANTHER" id="PTHR43133:SF57">
    <property type="entry name" value="RNA POLYMERASE SIGMA-70 FACTOR"/>
    <property type="match status" value="1"/>
</dbReference>
<dbReference type="GO" id="GO:0003677">
    <property type="term" value="F:DNA binding"/>
    <property type="evidence" value="ECO:0007669"/>
    <property type="project" value="InterPro"/>
</dbReference>
<feature type="domain" description="RNA polymerase sigma factor 70 region 4 type 2" evidence="6">
    <location>
        <begin position="131"/>
        <end position="181"/>
    </location>
</feature>
<evidence type="ECO:0000256" key="3">
    <source>
        <dbReference type="ARBA" id="ARBA00023082"/>
    </source>
</evidence>
<dbReference type="SUPFAM" id="SSF88659">
    <property type="entry name" value="Sigma3 and sigma4 domains of RNA polymerase sigma factors"/>
    <property type="match status" value="1"/>
</dbReference>
<keyword evidence="4" id="KW-0804">Transcription</keyword>
<dbReference type="GO" id="GO:0006352">
    <property type="term" value="P:DNA-templated transcription initiation"/>
    <property type="evidence" value="ECO:0007669"/>
    <property type="project" value="InterPro"/>
</dbReference>
<dbReference type="AlphaFoldDB" id="A0A5C6S708"/>
<comment type="caution">
    <text evidence="7">The sequence shown here is derived from an EMBL/GenBank/DDBJ whole genome shotgun (WGS) entry which is preliminary data.</text>
</comment>
<protein>
    <submittedName>
        <fullName evidence="7">Sigma-70 family RNA polymerase sigma factor</fullName>
    </submittedName>
</protein>
<dbReference type="InterPro" id="IPR014284">
    <property type="entry name" value="RNA_pol_sigma-70_dom"/>
</dbReference>
<dbReference type="InterPro" id="IPR013249">
    <property type="entry name" value="RNA_pol_sigma70_r4_t2"/>
</dbReference>
<gene>
    <name evidence="7" type="ORF">FRY97_00430</name>
</gene>
<dbReference type="Pfam" id="PF08281">
    <property type="entry name" value="Sigma70_r4_2"/>
    <property type="match status" value="1"/>
</dbReference>
<keyword evidence="8" id="KW-1185">Reference proteome</keyword>
<dbReference type="PANTHER" id="PTHR43133">
    <property type="entry name" value="RNA POLYMERASE ECF-TYPE SIGMA FACTO"/>
    <property type="match status" value="1"/>
</dbReference>
<dbReference type="EMBL" id="VOOR01000001">
    <property type="protein sequence ID" value="TXB70205.1"/>
    <property type="molecule type" value="Genomic_DNA"/>
</dbReference>
<dbReference type="InterPro" id="IPR007627">
    <property type="entry name" value="RNA_pol_sigma70_r2"/>
</dbReference>
<dbReference type="Gene3D" id="1.10.10.10">
    <property type="entry name" value="Winged helix-like DNA-binding domain superfamily/Winged helix DNA-binding domain"/>
    <property type="match status" value="1"/>
</dbReference>
<dbReference type="Gene3D" id="1.10.1740.10">
    <property type="match status" value="1"/>
</dbReference>
<evidence type="ECO:0000256" key="4">
    <source>
        <dbReference type="ARBA" id="ARBA00023163"/>
    </source>
</evidence>
<dbReference type="InterPro" id="IPR013324">
    <property type="entry name" value="RNA_pol_sigma_r3/r4-like"/>
</dbReference>
<sequence>MSEPKRTVSAEAMQEEWLEVQAAQADPAMFEPLYERYYEAIFLYVFRRTTDQALSADLCSQVFLKALQQLPRYQFRGVPFSAWLYRIAANEIAQHFRRNRRRQIVTLEEEASAHLADELGGLPAPDLMPALVAALDTLKPDDLHLIELRFFEGLPFREIAAILDITENNAKVKAFRILNRLKKKIAAS</sequence>
<evidence type="ECO:0000313" key="8">
    <source>
        <dbReference type="Proteomes" id="UP000321580"/>
    </source>
</evidence>
<keyword evidence="2" id="KW-0805">Transcription regulation</keyword>
<feature type="domain" description="RNA polymerase sigma-70 region 2" evidence="5">
    <location>
        <begin position="33"/>
        <end position="102"/>
    </location>
</feature>
<dbReference type="RefSeq" id="WP_147165437.1">
    <property type="nucleotide sequence ID" value="NZ_VOOR01000001.1"/>
</dbReference>
<accession>A0A5C6S708</accession>
<dbReference type="InterPro" id="IPR036388">
    <property type="entry name" value="WH-like_DNA-bd_sf"/>
</dbReference>
<dbReference type="OrthoDB" id="9784984at2"/>